<dbReference type="AlphaFoldDB" id="A0A1I1V433"/>
<dbReference type="RefSeq" id="WP_109504878.1">
    <property type="nucleotide sequence ID" value="NZ_BNAC01000007.1"/>
</dbReference>
<gene>
    <name evidence="1" type="ORF">SAMN05661030_4203</name>
</gene>
<dbReference type="EMBL" id="FOMD01000007">
    <property type="protein sequence ID" value="SFD77797.1"/>
    <property type="molecule type" value="Genomic_DNA"/>
</dbReference>
<dbReference type="Proteomes" id="UP000199022">
    <property type="component" value="Unassembled WGS sequence"/>
</dbReference>
<dbReference type="STRING" id="1225127.SAMN05661030_4203"/>
<protein>
    <submittedName>
        <fullName evidence="1">Uncharacterized protein</fullName>
    </submittedName>
</protein>
<reference evidence="2" key="1">
    <citation type="submission" date="2016-10" db="EMBL/GenBank/DDBJ databases">
        <authorList>
            <person name="Varghese N."/>
            <person name="Submissions S."/>
        </authorList>
    </citation>
    <scope>NUCLEOTIDE SEQUENCE [LARGE SCALE GENOMIC DNA]</scope>
    <source>
        <strain evidence="2">DSM 45962</strain>
    </source>
</reference>
<organism evidence="1 2">
    <name type="scientific">Klenkia taihuensis</name>
    <dbReference type="NCBI Taxonomy" id="1225127"/>
    <lineage>
        <taxon>Bacteria</taxon>
        <taxon>Bacillati</taxon>
        <taxon>Actinomycetota</taxon>
        <taxon>Actinomycetes</taxon>
        <taxon>Geodermatophilales</taxon>
        <taxon>Geodermatophilaceae</taxon>
        <taxon>Klenkia</taxon>
    </lineage>
</organism>
<dbReference type="OrthoDB" id="5187373at2"/>
<accession>A0A1I1V433</accession>
<name>A0A1I1V433_9ACTN</name>
<keyword evidence="2" id="KW-1185">Reference proteome</keyword>
<evidence type="ECO:0000313" key="2">
    <source>
        <dbReference type="Proteomes" id="UP000199022"/>
    </source>
</evidence>
<proteinExistence type="predicted"/>
<evidence type="ECO:0000313" key="1">
    <source>
        <dbReference type="EMBL" id="SFD77797.1"/>
    </source>
</evidence>
<sequence>MQTGLVPPMPGWSEHCRVDFPALQYVPITLQAGRDELAGHLTVSTTADTPAGLAPTGVFFDGSAEPYCQDDPPFGLTDTFWSHGNGGRATAYVVLQDAVTPATPQGRAEVFSTLDVRIDHLRLHSEGDLPYTPGTPTVGALCADDADAICVPLP</sequence>